<accession>A0ABW1G0W4</accession>
<keyword evidence="6 8" id="KW-0472">Membrane</keyword>
<dbReference type="PANTHER" id="PTHR43867:SF2">
    <property type="entry name" value="CELLULOSE SYNTHASE CATALYTIC SUBUNIT A [UDP-FORMING]"/>
    <property type="match status" value="1"/>
</dbReference>
<name>A0ABW1G0W4_9ACTN</name>
<dbReference type="Pfam" id="PF13641">
    <property type="entry name" value="Glyco_tranf_2_3"/>
    <property type="match status" value="1"/>
</dbReference>
<evidence type="ECO:0000256" key="5">
    <source>
        <dbReference type="ARBA" id="ARBA00022989"/>
    </source>
</evidence>
<dbReference type="GO" id="GO:0016757">
    <property type="term" value="F:glycosyltransferase activity"/>
    <property type="evidence" value="ECO:0007669"/>
    <property type="project" value="UniProtKB-KW"/>
</dbReference>
<feature type="region of interest" description="Disordered" evidence="7">
    <location>
        <begin position="444"/>
        <end position="470"/>
    </location>
</feature>
<feature type="transmembrane region" description="Helical" evidence="8">
    <location>
        <begin position="361"/>
        <end position="383"/>
    </location>
</feature>
<dbReference type="InterPro" id="IPR050321">
    <property type="entry name" value="Glycosyltr_2/OpgH_subfam"/>
</dbReference>
<comment type="subcellular location">
    <subcellularLocation>
        <location evidence="1">Membrane</location>
        <topology evidence="1">Multi-pass membrane protein</topology>
    </subcellularLocation>
</comment>
<keyword evidence="4 8" id="KW-0812">Transmembrane</keyword>
<feature type="transmembrane region" description="Helical" evidence="8">
    <location>
        <begin position="6"/>
        <end position="30"/>
    </location>
</feature>
<evidence type="ECO:0000256" key="6">
    <source>
        <dbReference type="ARBA" id="ARBA00023136"/>
    </source>
</evidence>
<keyword evidence="10" id="KW-1185">Reference proteome</keyword>
<evidence type="ECO:0000313" key="9">
    <source>
        <dbReference type="EMBL" id="MFC5907162.1"/>
    </source>
</evidence>
<proteinExistence type="predicted"/>
<evidence type="ECO:0000256" key="3">
    <source>
        <dbReference type="ARBA" id="ARBA00022679"/>
    </source>
</evidence>
<organism evidence="9 10">
    <name type="scientific">Streptacidiphilus monticola</name>
    <dbReference type="NCBI Taxonomy" id="2161674"/>
    <lineage>
        <taxon>Bacteria</taxon>
        <taxon>Bacillati</taxon>
        <taxon>Actinomycetota</taxon>
        <taxon>Actinomycetes</taxon>
        <taxon>Kitasatosporales</taxon>
        <taxon>Streptomycetaceae</taxon>
        <taxon>Streptacidiphilus</taxon>
    </lineage>
</organism>
<evidence type="ECO:0000313" key="10">
    <source>
        <dbReference type="Proteomes" id="UP001596174"/>
    </source>
</evidence>
<dbReference type="Gene3D" id="3.90.550.10">
    <property type="entry name" value="Spore Coat Polysaccharide Biosynthesis Protein SpsA, Chain A"/>
    <property type="match status" value="1"/>
</dbReference>
<sequence>MTWPAFSAVALIVICFAAAYSGGVMLLGLLEWKRRGLALPAQSAARYGRPHLGRPDQDPYWVYYLVPCLNEAAVIQPTVRGLCGQPRSTLIVIDDGSDDATGQLARAAGGDELVLLRRELPRARQGKGAALNAGLAVVRALAAERGQDPAQVIVCVMDADGRLSDGALARVLPHFDDPRVGGLQLPVRIRNRTSMLLWYQDYCFWALAAVSQCGRARLRTASLGGNGQFSRLAALDGIGAEPWSPSLTEDLDLAITLAVRGWHLETEPAASVNQQGVDTLGRLLRQRVRWYQGHMTAGRRIVEAWRSPHLSNAGALEIAGYLLIPWVVDLPWSVLFHIGWYRFFTRAPQLFSFVDGWASGVIGGLVWYALSFLPCLLGTWLCLRRSRGIPRWRAFVLGHNFLLMNYIAFVCVWRALFRILLRRNAWAKTVRLDERDSAHVRDAGREPATLGAQVGHRPAPASAASYDPGA</sequence>
<feature type="transmembrane region" description="Helical" evidence="8">
    <location>
        <begin position="318"/>
        <end position="341"/>
    </location>
</feature>
<dbReference type="RefSeq" id="WP_380581304.1">
    <property type="nucleotide sequence ID" value="NZ_JBHSQJ010000026.1"/>
</dbReference>
<evidence type="ECO:0000256" key="8">
    <source>
        <dbReference type="SAM" id="Phobius"/>
    </source>
</evidence>
<gene>
    <name evidence="9" type="ORF">ACFP3V_08010</name>
</gene>
<reference evidence="10" key="1">
    <citation type="journal article" date="2019" name="Int. J. Syst. Evol. Microbiol.">
        <title>The Global Catalogue of Microorganisms (GCM) 10K type strain sequencing project: providing services to taxonomists for standard genome sequencing and annotation.</title>
        <authorList>
            <consortium name="The Broad Institute Genomics Platform"/>
            <consortium name="The Broad Institute Genome Sequencing Center for Infectious Disease"/>
            <person name="Wu L."/>
            <person name="Ma J."/>
        </authorList>
    </citation>
    <scope>NUCLEOTIDE SEQUENCE [LARGE SCALE GENOMIC DNA]</scope>
    <source>
        <strain evidence="10">JCM 4816</strain>
    </source>
</reference>
<protein>
    <submittedName>
        <fullName evidence="9">Glycosyltransferase</fullName>
        <ecNumber evidence="9">2.4.-.-</ecNumber>
    </submittedName>
</protein>
<evidence type="ECO:0000256" key="7">
    <source>
        <dbReference type="SAM" id="MobiDB-lite"/>
    </source>
</evidence>
<evidence type="ECO:0000256" key="4">
    <source>
        <dbReference type="ARBA" id="ARBA00022692"/>
    </source>
</evidence>
<comment type="caution">
    <text evidence="9">The sequence shown here is derived from an EMBL/GenBank/DDBJ whole genome shotgun (WGS) entry which is preliminary data.</text>
</comment>
<evidence type="ECO:0000256" key="2">
    <source>
        <dbReference type="ARBA" id="ARBA00022676"/>
    </source>
</evidence>
<dbReference type="InterPro" id="IPR029044">
    <property type="entry name" value="Nucleotide-diphossugar_trans"/>
</dbReference>
<dbReference type="SUPFAM" id="SSF53448">
    <property type="entry name" value="Nucleotide-diphospho-sugar transferases"/>
    <property type="match status" value="1"/>
</dbReference>
<dbReference type="EMBL" id="JBHSQJ010000026">
    <property type="protein sequence ID" value="MFC5907162.1"/>
    <property type="molecule type" value="Genomic_DNA"/>
</dbReference>
<dbReference type="Proteomes" id="UP001596174">
    <property type="component" value="Unassembled WGS sequence"/>
</dbReference>
<keyword evidence="3 9" id="KW-0808">Transferase</keyword>
<dbReference type="EC" id="2.4.-.-" evidence="9"/>
<evidence type="ECO:0000256" key="1">
    <source>
        <dbReference type="ARBA" id="ARBA00004141"/>
    </source>
</evidence>
<keyword evidence="2 9" id="KW-0328">Glycosyltransferase</keyword>
<keyword evidence="5 8" id="KW-1133">Transmembrane helix</keyword>
<dbReference type="PANTHER" id="PTHR43867">
    <property type="entry name" value="CELLULOSE SYNTHASE CATALYTIC SUBUNIT A [UDP-FORMING]"/>
    <property type="match status" value="1"/>
</dbReference>
<feature type="transmembrane region" description="Helical" evidence="8">
    <location>
        <begin position="395"/>
        <end position="416"/>
    </location>
</feature>